<accession>A0A495SP04</accession>
<dbReference type="EMBL" id="RBXB01000001">
    <property type="protein sequence ID" value="RKT01415.1"/>
    <property type="molecule type" value="Genomic_DNA"/>
</dbReference>
<name>A0A495SP04_9FLAO</name>
<dbReference type="Proteomes" id="UP000272428">
    <property type="component" value="Unassembled WGS sequence"/>
</dbReference>
<evidence type="ECO:0000313" key="2">
    <source>
        <dbReference type="EMBL" id="RKT01415.1"/>
    </source>
</evidence>
<proteinExistence type="predicted"/>
<reference evidence="2 3" key="1">
    <citation type="submission" date="2018-10" db="EMBL/GenBank/DDBJ databases">
        <title>Genomic Encyclopedia of Archaeal and Bacterial Type Strains, Phase II (KMG-II): from individual species to whole genera.</title>
        <authorList>
            <person name="Goeker M."/>
        </authorList>
    </citation>
    <scope>NUCLEOTIDE SEQUENCE [LARGE SCALE GENOMIC DNA]</scope>
    <source>
        <strain evidence="2 3">DSM 14219</strain>
    </source>
</reference>
<gene>
    <name evidence="2" type="ORF">BCF58_0634</name>
</gene>
<protein>
    <submittedName>
        <fullName evidence="2">Uncharacterized protein</fullName>
    </submittedName>
</protein>
<comment type="caution">
    <text evidence="2">The sequence shown here is derived from an EMBL/GenBank/DDBJ whole genome shotgun (WGS) entry which is preliminary data.</text>
</comment>
<sequence length="198" mass="23360">MGSFFIFAAMKMNIAFALLFSLSFFNAQISDQVRKLAKPLDTIAYAESEYITVGAEKSKVYEYFQKLAEAANNDELFYLAKNGSKSLKFYSSRELLKRNDKRFLEIYRFYTENPFSLPYMYGSEVSDEDIKQHLKQAMKTATEMLSLVEEWKNDESNNALENFENKQLRKFEEKYKNLTKNDLKFYWQEIGKIDSDKK</sequence>
<evidence type="ECO:0000256" key="1">
    <source>
        <dbReference type="SAM" id="SignalP"/>
    </source>
</evidence>
<organism evidence="2 3">
    <name type="scientific">Chryseobacterium defluvii</name>
    <dbReference type="NCBI Taxonomy" id="160396"/>
    <lineage>
        <taxon>Bacteria</taxon>
        <taxon>Pseudomonadati</taxon>
        <taxon>Bacteroidota</taxon>
        <taxon>Flavobacteriia</taxon>
        <taxon>Flavobacteriales</taxon>
        <taxon>Weeksellaceae</taxon>
        <taxon>Chryseobacterium group</taxon>
        <taxon>Chryseobacterium</taxon>
    </lineage>
</organism>
<dbReference type="AlphaFoldDB" id="A0A495SP04"/>
<feature type="signal peptide" evidence="1">
    <location>
        <begin position="1"/>
        <end position="17"/>
    </location>
</feature>
<keyword evidence="3" id="KW-1185">Reference proteome</keyword>
<keyword evidence="1" id="KW-0732">Signal</keyword>
<evidence type="ECO:0000313" key="3">
    <source>
        <dbReference type="Proteomes" id="UP000272428"/>
    </source>
</evidence>
<feature type="chain" id="PRO_5019807397" evidence="1">
    <location>
        <begin position="18"/>
        <end position="198"/>
    </location>
</feature>